<protein>
    <recommendedName>
        <fullName evidence="2">Tyrosine-protein kinase ephrin type A/B receptor-like domain-containing protein</fullName>
    </recommendedName>
</protein>
<evidence type="ECO:0000313" key="1">
    <source>
        <dbReference type="EMBL" id="CAE2342102.1"/>
    </source>
</evidence>
<dbReference type="InterPro" id="IPR011050">
    <property type="entry name" value="Pectin_lyase_fold/virulence"/>
</dbReference>
<sequence length="817" mass="88233">MGYNDEPEYCYHQDTASMVPTKYPCYQPSWVGTASDDPCRQPFGYVCKFTGQIVCAPGYYNESGTLPCSPCAAGEYSSEYNATACASCLPGAFSSPSSAGCNVAVLVSDQDAFPGTCPTCRVKEVFNLTSSNQTNRSIDSDCQNTSNLALIQEYESVMVVSDANQTVKMHISEKIYKQLCCGLQNVKTASNHPVPPCDSIYTAFDLLSAFPSSVYNGTVKFLPGYFVVKETTNVSRSVAMSCENCTSNGAAWHLSDVYAITTCLHSGSNIFSFPPSDTYATGTDNCDPATFEFELEECPQGYSKFPYDLNPGVSEAFLCLSYSQSSKRVSSLYFTQGWGDDHVCTDGYEQHPLDFMDGYGGDYRLRLCILRDHPGMLLDLNISNSSETGNCTRIGYPHFTGPWLCLASLPNSASIFDAKGNTRILNVVCSSCEVSIVGLTFLSGNVLSERLEAAPNVLIENGTWLGISRVCGQGRDWRGMGGSVWFGGSGRYTIRDCSFLNSSAQCGGAVMVANQARATFINCTFIGNVAGDKQNGSGVGGALLAYSSDEIVSVYQLWPSGVWGNPRDLTEMRRINAGRMVGSLAANSQPEGGGVTVRLENCTFSDNWALGGEAALGWSANSSGMSFGGGVAVANGRFDIVGCRFQYNVAGRGDQIAAVGVAGPRICNSDSPPVVLTRPQDCDISVAAVKTRLQVTDGTFWRFLVRTTYFQTLTAALNVTCDAPRSTACHITRTKETGWVATKTSAVPPFERPGEIYLQHVSAIVELSSFLDEEGNLSVSCKLQHTECLRPELNPHQCFAKRFLRAPCCLFDTKCEK</sequence>
<dbReference type="Gene3D" id="2.10.50.10">
    <property type="entry name" value="Tumor Necrosis Factor Receptor, subunit A, domain 2"/>
    <property type="match status" value="1"/>
</dbReference>
<reference evidence="1" key="1">
    <citation type="submission" date="2021-01" db="EMBL/GenBank/DDBJ databases">
        <authorList>
            <person name="Corre E."/>
            <person name="Pelletier E."/>
            <person name="Niang G."/>
            <person name="Scheremetjew M."/>
            <person name="Finn R."/>
            <person name="Kale V."/>
            <person name="Holt S."/>
            <person name="Cochrane G."/>
            <person name="Meng A."/>
            <person name="Brown T."/>
            <person name="Cohen L."/>
        </authorList>
    </citation>
    <scope>NUCLEOTIDE SEQUENCE</scope>
    <source>
        <strain evidence="1">CCMP 2712</strain>
    </source>
</reference>
<dbReference type="AlphaFoldDB" id="A0A7S4ULH8"/>
<name>A0A7S4ULH8_GUITH</name>
<gene>
    <name evidence="1" type="ORF">GTHE00462_LOCUS40098</name>
</gene>
<dbReference type="SUPFAM" id="SSF51126">
    <property type="entry name" value="Pectin lyase-like"/>
    <property type="match status" value="1"/>
</dbReference>
<evidence type="ECO:0008006" key="2">
    <source>
        <dbReference type="Google" id="ProtNLM"/>
    </source>
</evidence>
<organism evidence="1">
    <name type="scientific">Guillardia theta</name>
    <name type="common">Cryptophyte</name>
    <name type="synonym">Cryptomonas phi</name>
    <dbReference type="NCBI Taxonomy" id="55529"/>
    <lineage>
        <taxon>Eukaryota</taxon>
        <taxon>Cryptophyceae</taxon>
        <taxon>Pyrenomonadales</taxon>
        <taxon>Geminigeraceae</taxon>
        <taxon>Guillardia</taxon>
    </lineage>
</organism>
<dbReference type="EMBL" id="HBKN01051420">
    <property type="protein sequence ID" value="CAE2342102.1"/>
    <property type="molecule type" value="Transcribed_RNA"/>
</dbReference>
<accession>A0A7S4ULH8</accession>
<proteinExistence type="predicted"/>